<keyword evidence="2" id="KW-1185">Reference proteome</keyword>
<dbReference type="AlphaFoldDB" id="A0A419RUH9"/>
<reference evidence="1 2" key="1">
    <citation type="journal article" date="2017" name="Int. J. Syst. Evol. Microbiol.">
        <title>Erythrobacter aquimixticola sp. nov., isolated from the junction between the ocean and a freshwater spring.</title>
        <authorList>
            <person name="Park S."/>
            <person name="Jung Y.T."/>
            <person name="Choi S.J."/>
            <person name="Yoon J.H."/>
        </authorList>
    </citation>
    <scope>NUCLEOTIDE SEQUENCE [LARGE SCALE GENOMIC DNA]</scope>
    <source>
        <strain evidence="1 2">JSSK-14</strain>
    </source>
</reference>
<dbReference type="RefSeq" id="WP_120048413.1">
    <property type="nucleotide sequence ID" value="NZ_RAHX01000001.1"/>
</dbReference>
<name>A0A419RUH9_9SPHN</name>
<evidence type="ECO:0000313" key="1">
    <source>
        <dbReference type="EMBL" id="RJY09404.1"/>
    </source>
</evidence>
<dbReference type="EMBL" id="RAHX01000001">
    <property type="protein sequence ID" value="RJY09404.1"/>
    <property type="molecule type" value="Genomic_DNA"/>
</dbReference>
<dbReference type="InterPro" id="IPR029069">
    <property type="entry name" value="HotDog_dom_sf"/>
</dbReference>
<dbReference type="Proteomes" id="UP000285232">
    <property type="component" value="Unassembled WGS sequence"/>
</dbReference>
<dbReference type="Gene3D" id="3.10.129.10">
    <property type="entry name" value="Hotdog Thioesterase"/>
    <property type="match status" value="1"/>
</dbReference>
<comment type="caution">
    <text evidence="1">The sequence shown here is derived from an EMBL/GenBank/DDBJ whole genome shotgun (WGS) entry which is preliminary data.</text>
</comment>
<proteinExistence type="predicted"/>
<accession>A0A419RUH9</accession>
<dbReference type="OrthoDB" id="9801517at2"/>
<dbReference type="SUPFAM" id="SSF54637">
    <property type="entry name" value="Thioesterase/thiol ester dehydrase-isomerase"/>
    <property type="match status" value="1"/>
</dbReference>
<protein>
    <submittedName>
        <fullName evidence="1">Acyl-CoA thioesterase</fullName>
    </submittedName>
</protein>
<sequence>MSNTYARTFVARPEHIDVNGHVNNAVWLRWMEELSGEHWERDAREEDRDLYVWLVLRHEIDYRGNIVEGEETTGETAIHEGPRGPRFVRHFTFTDTEGKELVRAQTTWAMVDKATGKLMRVPGEVAAPFMPEGGWATAR</sequence>
<dbReference type="CDD" id="cd00586">
    <property type="entry name" value="4HBT"/>
    <property type="match status" value="1"/>
</dbReference>
<dbReference type="Pfam" id="PF13279">
    <property type="entry name" value="4HBT_2"/>
    <property type="match status" value="1"/>
</dbReference>
<evidence type="ECO:0000313" key="2">
    <source>
        <dbReference type="Proteomes" id="UP000285232"/>
    </source>
</evidence>
<gene>
    <name evidence="1" type="ORF">D6201_08590</name>
</gene>
<organism evidence="1 2">
    <name type="scientific">Aurantiacibacter aquimixticola</name>
    <dbReference type="NCBI Taxonomy" id="1958945"/>
    <lineage>
        <taxon>Bacteria</taxon>
        <taxon>Pseudomonadati</taxon>
        <taxon>Pseudomonadota</taxon>
        <taxon>Alphaproteobacteria</taxon>
        <taxon>Sphingomonadales</taxon>
        <taxon>Erythrobacteraceae</taxon>
        <taxon>Aurantiacibacter</taxon>
    </lineage>
</organism>